<keyword evidence="4" id="KW-1185">Reference proteome</keyword>
<name>A0A4R4YG67_9ACTN</name>
<feature type="transmembrane region" description="Helical" evidence="2">
    <location>
        <begin position="47"/>
        <end position="66"/>
    </location>
</feature>
<dbReference type="Proteomes" id="UP000295302">
    <property type="component" value="Unassembled WGS sequence"/>
</dbReference>
<proteinExistence type="predicted"/>
<keyword evidence="2" id="KW-0472">Membrane</keyword>
<reference evidence="3 4" key="1">
    <citation type="submission" date="2019-03" db="EMBL/GenBank/DDBJ databases">
        <title>Draft genome sequences of novel Actinobacteria.</title>
        <authorList>
            <person name="Sahin N."/>
            <person name="Ay H."/>
            <person name="Saygin H."/>
        </authorList>
    </citation>
    <scope>NUCLEOTIDE SEQUENCE [LARGE SCALE GENOMIC DNA]</scope>
    <source>
        <strain evidence="3 4">CH32</strain>
    </source>
</reference>
<feature type="transmembrane region" description="Helical" evidence="2">
    <location>
        <begin position="78"/>
        <end position="98"/>
    </location>
</feature>
<keyword evidence="2" id="KW-0812">Transmembrane</keyword>
<comment type="caution">
    <text evidence="3">The sequence shown here is derived from an EMBL/GenBank/DDBJ whole genome shotgun (WGS) entry which is preliminary data.</text>
</comment>
<evidence type="ECO:0000313" key="4">
    <source>
        <dbReference type="Proteomes" id="UP000295302"/>
    </source>
</evidence>
<feature type="region of interest" description="Disordered" evidence="1">
    <location>
        <begin position="1"/>
        <end position="37"/>
    </location>
</feature>
<evidence type="ECO:0000313" key="3">
    <source>
        <dbReference type="EMBL" id="TDD43821.1"/>
    </source>
</evidence>
<evidence type="ECO:0008006" key="5">
    <source>
        <dbReference type="Google" id="ProtNLM"/>
    </source>
</evidence>
<protein>
    <recommendedName>
        <fullName evidence="5">VWA domain-containing protein</fullName>
    </recommendedName>
</protein>
<evidence type="ECO:0000256" key="2">
    <source>
        <dbReference type="SAM" id="Phobius"/>
    </source>
</evidence>
<sequence>MGDLDGNEAPSQENGSPPREDGSPSPGDASRRNEASSGEDLGTAVKVALVGALASAVVGLLLAPWTSLFRGLPVQAQLWLPLGVLMVAACLMSGPVLRRLGPRYKPQLRLGLWALGGAGLSLLVWVVFPVVTAEERCPVPAELRLVTAPETVAALTARAQRYVRENLRDGCPLVRMTVAPAPPPVHLEDAFSNDWEWNEDRRGQPYARLYDLQPDAWVATTRAEPDELRRNGHKTIGPPELQVGRDQLVLAMTERRRDELGRHMDDPAAYSLSEVWDVLTDKMDMSIARPFPETSVAALIGTGDVFERALRVAPNREAESGLVSTGLGADTVPSLLCSFGRLADEVPPPTSGGATRGGTGAISDPKVVLLVPGHSVDDYNAGRVAGCPGETGDGIDLVAVRHQELSTLDYRFVKVMWQGQRSAAREAIVDHFGAWLSRNPLFPGIQVSSEIPVGGESLGELRTRLLDELRPRLDLRVIVDTSGSADRPVRVQAAEALRAQSRMLGPRDHLQVFGLHSLTPDGEARVTELTGRNQLGGRTELDRLGTVATTIEHTPFDQWDAAVSASLRKLGDGEEAVAAPVVVLTDGRLFDNEGPAAAEVLAGALQEAGAVSGLYVVVFGQDRCGVTALRAAKPYRCATAGTSAEEAITRAIITVRGWR</sequence>
<dbReference type="OrthoDB" id="3542505at2"/>
<keyword evidence="2" id="KW-1133">Transmembrane helix</keyword>
<dbReference type="EMBL" id="SMKQ01000108">
    <property type="protein sequence ID" value="TDD43821.1"/>
    <property type="molecule type" value="Genomic_DNA"/>
</dbReference>
<organism evidence="3 4">
    <name type="scientific">Nonomuraea terrae</name>
    <dbReference type="NCBI Taxonomy" id="2530383"/>
    <lineage>
        <taxon>Bacteria</taxon>
        <taxon>Bacillati</taxon>
        <taxon>Actinomycetota</taxon>
        <taxon>Actinomycetes</taxon>
        <taxon>Streptosporangiales</taxon>
        <taxon>Streptosporangiaceae</taxon>
        <taxon>Nonomuraea</taxon>
    </lineage>
</organism>
<feature type="transmembrane region" description="Helical" evidence="2">
    <location>
        <begin position="110"/>
        <end position="128"/>
    </location>
</feature>
<dbReference type="AlphaFoldDB" id="A0A4R4YG67"/>
<gene>
    <name evidence="3" type="ORF">E1286_28205</name>
</gene>
<dbReference type="RefSeq" id="WP_132617192.1">
    <property type="nucleotide sequence ID" value="NZ_SMKQ01000108.1"/>
</dbReference>
<accession>A0A4R4YG67</accession>
<evidence type="ECO:0000256" key="1">
    <source>
        <dbReference type="SAM" id="MobiDB-lite"/>
    </source>
</evidence>